<keyword evidence="4" id="KW-0479">Metal-binding</keyword>
<dbReference type="InterPro" id="IPR029061">
    <property type="entry name" value="THDP-binding"/>
</dbReference>
<reference evidence="7" key="1">
    <citation type="submission" date="2020-08" db="EMBL/GenBank/DDBJ databases">
        <title>Genome public.</title>
        <authorList>
            <person name="Liu C."/>
            <person name="Sun Q."/>
        </authorList>
    </citation>
    <scope>NUCLEOTIDE SEQUENCE</scope>
    <source>
        <strain evidence="7">BX8</strain>
    </source>
</reference>
<dbReference type="PANTHER" id="PTHR47514:SF1">
    <property type="entry name" value="TRANSKETOLASE N-TERMINAL SECTION-RELATED"/>
    <property type="match status" value="1"/>
</dbReference>
<evidence type="ECO:0000256" key="4">
    <source>
        <dbReference type="ARBA" id="ARBA00022723"/>
    </source>
</evidence>
<gene>
    <name evidence="7" type="ORF">H8S23_12830</name>
</gene>
<evidence type="ECO:0000313" key="7">
    <source>
        <dbReference type="EMBL" id="MBC5582390.1"/>
    </source>
</evidence>
<dbReference type="InterPro" id="IPR049557">
    <property type="entry name" value="Transketolase_CS"/>
</dbReference>
<dbReference type="RefSeq" id="WP_186888753.1">
    <property type="nucleotide sequence ID" value="NZ_JACONZ010000005.1"/>
</dbReference>
<dbReference type="EMBL" id="JACONZ010000005">
    <property type="protein sequence ID" value="MBC5582390.1"/>
    <property type="molecule type" value="Genomic_DNA"/>
</dbReference>
<name>A0A923REM9_9FIRM</name>
<evidence type="ECO:0000256" key="1">
    <source>
        <dbReference type="ARBA" id="ARBA00001964"/>
    </source>
</evidence>
<comment type="cofactor">
    <cofactor evidence="1">
        <name>thiamine diphosphate</name>
        <dbReference type="ChEBI" id="CHEBI:58937"/>
    </cofactor>
</comment>
<keyword evidence="3" id="KW-0808">Transferase</keyword>
<dbReference type="Gene3D" id="3.40.50.970">
    <property type="match status" value="1"/>
</dbReference>
<dbReference type="InterPro" id="IPR005474">
    <property type="entry name" value="Transketolase_N"/>
</dbReference>
<accession>A0A923REM9</accession>
<dbReference type="PANTHER" id="PTHR47514">
    <property type="entry name" value="TRANSKETOLASE N-TERMINAL SECTION-RELATED"/>
    <property type="match status" value="1"/>
</dbReference>
<evidence type="ECO:0000259" key="6">
    <source>
        <dbReference type="Pfam" id="PF00456"/>
    </source>
</evidence>
<evidence type="ECO:0000313" key="8">
    <source>
        <dbReference type="Proteomes" id="UP000659630"/>
    </source>
</evidence>
<evidence type="ECO:0000256" key="2">
    <source>
        <dbReference type="ARBA" id="ARBA00007131"/>
    </source>
</evidence>
<comment type="similarity">
    <text evidence="2">Belongs to the transketolase family.</text>
</comment>
<protein>
    <submittedName>
        <fullName evidence="7">Transketolase</fullName>
    </submittedName>
</protein>
<dbReference type="GO" id="GO:0046872">
    <property type="term" value="F:metal ion binding"/>
    <property type="evidence" value="ECO:0007669"/>
    <property type="project" value="UniProtKB-KW"/>
</dbReference>
<dbReference type="PROSITE" id="PS00801">
    <property type="entry name" value="TRANSKETOLASE_1"/>
    <property type="match status" value="1"/>
</dbReference>
<dbReference type="CDD" id="cd02012">
    <property type="entry name" value="TPP_TK"/>
    <property type="match status" value="1"/>
</dbReference>
<organism evidence="7 8">
    <name type="scientific">Anaerofilum hominis</name>
    <dbReference type="NCBI Taxonomy" id="2763016"/>
    <lineage>
        <taxon>Bacteria</taxon>
        <taxon>Bacillati</taxon>
        <taxon>Bacillota</taxon>
        <taxon>Clostridia</taxon>
        <taxon>Eubacteriales</taxon>
        <taxon>Oscillospiraceae</taxon>
        <taxon>Anaerofilum</taxon>
    </lineage>
</organism>
<proteinExistence type="inferred from homology"/>
<dbReference type="GO" id="GO:0016740">
    <property type="term" value="F:transferase activity"/>
    <property type="evidence" value="ECO:0007669"/>
    <property type="project" value="UniProtKB-KW"/>
</dbReference>
<keyword evidence="5" id="KW-0786">Thiamine pyrophosphate</keyword>
<sequence length="280" mass="30305">MELTEKRALQRFARRLRIDALNEVHDARSGHIGGSLSICDTLAYLYQKVLRVDPARPRDPGRDRLVLSKGHASPALYAVLAEMGFFPREELKNFRRIGCMLQGHPDMKKVPGVDMTSGSLGQGVSAAVGMAVAGKITATDYRVFAILGDGELQEGQVWEAAMLAAHRGLDNLTVIVDNNGLQIDGPVDKVNSPYPITDKFAAFGWDVTTADAHDFDSLEAAFRHAAAVKGKPCVIVQKSVKGKGVSFMEDQASWHGTPPSDEQYAAALAELTAGAEKEEM</sequence>
<dbReference type="AlphaFoldDB" id="A0A923REM9"/>
<dbReference type="SUPFAM" id="SSF52518">
    <property type="entry name" value="Thiamin diphosphate-binding fold (THDP-binding)"/>
    <property type="match status" value="1"/>
</dbReference>
<dbReference type="Pfam" id="PF00456">
    <property type="entry name" value="Transketolase_N"/>
    <property type="match status" value="1"/>
</dbReference>
<dbReference type="Proteomes" id="UP000659630">
    <property type="component" value="Unassembled WGS sequence"/>
</dbReference>
<comment type="caution">
    <text evidence="7">The sequence shown here is derived from an EMBL/GenBank/DDBJ whole genome shotgun (WGS) entry which is preliminary data.</text>
</comment>
<keyword evidence="8" id="KW-1185">Reference proteome</keyword>
<evidence type="ECO:0000256" key="3">
    <source>
        <dbReference type="ARBA" id="ARBA00022679"/>
    </source>
</evidence>
<feature type="domain" description="Transketolase N-terminal" evidence="6">
    <location>
        <begin position="11"/>
        <end position="267"/>
    </location>
</feature>
<evidence type="ECO:0000256" key="5">
    <source>
        <dbReference type="ARBA" id="ARBA00023052"/>
    </source>
</evidence>